<evidence type="ECO:0000256" key="1">
    <source>
        <dbReference type="SAM" id="Phobius"/>
    </source>
</evidence>
<reference evidence="4 5" key="1">
    <citation type="journal article" date="2016" name="PLoS ONE">
        <title>The Identification of Novel Diagnostic Marker Genes for the Detection of Beer Spoiling Pediococcus damnosus Strains Using the BlAst Diagnostic Gene findEr.</title>
        <authorList>
            <person name="Behr J."/>
            <person name="Geissler A.J."/>
            <person name="Schmid J."/>
            <person name="Zehe A."/>
            <person name="Vogel R.F."/>
        </authorList>
    </citation>
    <scope>NUCLEOTIDE SEQUENCE [LARGE SCALE GENOMIC DNA]</scope>
    <source>
        <strain evidence="2 5">TMW 2.1533</strain>
        <strain evidence="3 4">TMW 2.1535</strain>
    </source>
</reference>
<evidence type="ECO:0000313" key="4">
    <source>
        <dbReference type="Proteomes" id="UP000076244"/>
    </source>
</evidence>
<gene>
    <name evidence="2" type="ORF">ADU70_1001</name>
    <name evidence="3" type="ORF">ADU72_1716</name>
</gene>
<protein>
    <recommendedName>
        <fullName evidence="6">ABC transporter permease</fullName>
    </recommendedName>
</protein>
<keyword evidence="1" id="KW-0472">Membrane</keyword>
<evidence type="ECO:0000313" key="2">
    <source>
        <dbReference type="EMBL" id="AMV62495.1"/>
    </source>
</evidence>
<feature type="transmembrane region" description="Helical" evidence="1">
    <location>
        <begin position="233"/>
        <end position="258"/>
    </location>
</feature>
<proteinExistence type="predicted"/>
<dbReference type="Proteomes" id="UP000076405">
    <property type="component" value="Chromosome"/>
</dbReference>
<organism evidence="2 5">
    <name type="scientific">Pediococcus damnosus</name>
    <dbReference type="NCBI Taxonomy" id="51663"/>
    <lineage>
        <taxon>Bacteria</taxon>
        <taxon>Bacillati</taxon>
        <taxon>Bacillota</taxon>
        <taxon>Bacilli</taxon>
        <taxon>Lactobacillales</taxon>
        <taxon>Lactobacillaceae</taxon>
        <taxon>Pediococcus</taxon>
    </lineage>
</organism>
<keyword evidence="4" id="KW-1185">Reference proteome</keyword>
<sequence length="266" mass="30594">MLRFEISKLLKNRRFIFFAILIILVPEMDLLIQLKNQFEVGFDTASYITNPAMASFLAGNSIGHYGQMILIWLLPVILLNLYTDQHVSEIKNGYQNATLIRESRKKVYQTKLALSAIIPGLLVFISLLLNFVIALLVWHGGKDFSGMEDELQQLKAVKSFQLLVFQMKHPYGTMVIYIFIFTITVAIFGMVTQAIVFMFPNYYIAYPFAFLLWIVQIMSPYSSTYFMQPFIEYGLRFIIPAIIIYLSSSLIVIGIGYFRQVKADVL</sequence>
<evidence type="ECO:0008006" key="6">
    <source>
        <dbReference type="Google" id="ProtNLM"/>
    </source>
</evidence>
<feature type="transmembrane region" description="Helical" evidence="1">
    <location>
        <begin position="112"/>
        <end position="138"/>
    </location>
</feature>
<dbReference type="KEGG" id="pdm:ADU72_1716"/>
<dbReference type="RefSeq" id="WP_046870800.1">
    <property type="nucleotide sequence ID" value="NZ_BAAAXI010000098.1"/>
</dbReference>
<dbReference type="EMBL" id="CP012288">
    <property type="protein sequence ID" value="AMV67641.1"/>
    <property type="molecule type" value="Genomic_DNA"/>
</dbReference>
<evidence type="ECO:0000313" key="3">
    <source>
        <dbReference type="EMBL" id="AMV67641.1"/>
    </source>
</evidence>
<evidence type="ECO:0000313" key="5">
    <source>
        <dbReference type="Proteomes" id="UP000076405"/>
    </source>
</evidence>
<feature type="transmembrane region" description="Helical" evidence="1">
    <location>
        <begin position="203"/>
        <end position="221"/>
    </location>
</feature>
<dbReference type="Proteomes" id="UP000076244">
    <property type="component" value="Chromosome"/>
</dbReference>
<feature type="transmembrane region" description="Helical" evidence="1">
    <location>
        <begin position="62"/>
        <end position="82"/>
    </location>
</feature>
<dbReference type="OrthoDB" id="2327024at2"/>
<feature type="transmembrane region" description="Helical" evidence="1">
    <location>
        <begin position="15"/>
        <end position="34"/>
    </location>
</feature>
<dbReference type="EMBL" id="CP012275">
    <property type="protein sequence ID" value="AMV62495.1"/>
    <property type="molecule type" value="Genomic_DNA"/>
</dbReference>
<feature type="transmembrane region" description="Helical" evidence="1">
    <location>
        <begin position="171"/>
        <end position="191"/>
    </location>
</feature>
<keyword evidence="1" id="KW-1133">Transmembrane helix</keyword>
<accession>A0A0R2H3P0</accession>
<dbReference type="AlphaFoldDB" id="A0A0R2H3P0"/>
<keyword evidence="1" id="KW-0812">Transmembrane</keyword>
<dbReference type="GeneID" id="57276059"/>
<name>A0A0R2H3P0_9LACO</name>